<sequence length="177" mass="18447">MGFVNRALGAILALCLVVAGATTLFEIGAVVVDADPLIAPHDRWLRTLSGLAWGDRSTRLACVSLMSAGVALLALQLLRQRPAEVAAAGDGPVPAKVRRRDLERELAADLSQLQGVTTAGVKLRRRGSDIRATVIAGDPQAMRDQLAVAARGALSARGVDASGPVKVDVRRQPAGDS</sequence>
<name>A0A6J4IJD6_9ACTN</name>
<organism evidence="1">
    <name type="scientific">uncultured Acidimicrobiales bacterium</name>
    <dbReference type="NCBI Taxonomy" id="310071"/>
    <lineage>
        <taxon>Bacteria</taxon>
        <taxon>Bacillati</taxon>
        <taxon>Actinomycetota</taxon>
        <taxon>Acidimicrobiia</taxon>
        <taxon>Acidimicrobiales</taxon>
        <taxon>environmental samples</taxon>
    </lineage>
</organism>
<evidence type="ECO:0000313" key="1">
    <source>
        <dbReference type="EMBL" id="CAA9251697.1"/>
    </source>
</evidence>
<dbReference type="AlphaFoldDB" id="A0A6J4IJD6"/>
<proteinExistence type="predicted"/>
<evidence type="ECO:0008006" key="2">
    <source>
        <dbReference type="Google" id="ProtNLM"/>
    </source>
</evidence>
<dbReference type="EMBL" id="CADCSZ010000144">
    <property type="protein sequence ID" value="CAA9251697.1"/>
    <property type="molecule type" value="Genomic_DNA"/>
</dbReference>
<gene>
    <name evidence="1" type="ORF">AVDCRST_MAG76-2315</name>
</gene>
<reference evidence="1" key="1">
    <citation type="submission" date="2020-02" db="EMBL/GenBank/DDBJ databases">
        <authorList>
            <person name="Meier V. D."/>
        </authorList>
    </citation>
    <scope>NUCLEOTIDE SEQUENCE</scope>
    <source>
        <strain evidence="1">AVDCRST_MAG76</strain>
    </source>
</reference>
<protein>
    <recommendedName>
        <fullName evidence="2">Alkaline shock response membrane anchor protein AmaP</fullName>
    </recommendedName>
</protein>
<accession>A0A6J4IJD6</accession>